<protein>
    <submittedName>
        <fullName evidence="1">Phospholipase B</fullName>
    </submittedName>
</protein>
<comment type="caution">
    <text evidence="1">The sequence shown here is derived from an EMBL/GenBank/DDBJ whole genome shotgun (WGS) entry which is preliminary data.</text>
</comment>
<sequence length="742" mass="80481">MLLPLSLLALVLSTLADDEGAVTDYAPATNQPCPDITTAPLLRVFTPLNQTLHPREAGYVNTRFTQVIPSEWTNWAGDGSAIGYNLSVFGNNYTKIGIAISGGGYRAAQYAAGVISGLDARNESAKAAGTGGLLQVASYLAGLSGGSWITGSMYMNDWPTVKDMVYGNGVNTSGWLLDLALATPDGDNLFSKLNQEWYGSLLWSVVAKANKSIDTSLTDPWARMISFHFLNQTSRDNFFTNDTAHGAGQLWSKVPETPPWLEHVPPFPIIQADSRPVGSNLTTALPPGPVVYEITPMEFGSWDPDLSAMMNISYVGTHLNNGVPDNDTACVTGFDQTGFVMGTSASLFNQILDRAHNDIQGFDDSAAKSILYVLSRQLAEVRTRADDVANWPSPFQGIKPNNFEDSSSNWLELIDGSSNKENVPLGQLFVKARGLDAIVAIDASADDPVNGWPNGTSPLSSASRITTLLQSSHQNFPPLPGSSADFISTGVNQRPTFFGCYPTQNPPEFPMVLYFPNAPPLSGDNPVSNTGTFKLQYTPKHTELFLDLVHNNTIGGFVPNSNSPDPNFGRCLQCAAIDRARYHLSPPLARSSFCMQCFTQYCFDPNNKTSSSELPNRKLVFVDPDPQGVSKVEGFLGHSKIPIIFGFIGAAIVIGAIIAFLTWRKRRQHRAATYQKVMEVHDDDAFLARSMAPGYDHRASVASDFAYELAQPRDPHATSDIPYVPEAHVPAADMPEAGEVPR</sequence>
<proteinExistence type="predicted"/>
<accession>A0ACB8TCY0</accession>
<dbReference type="EMBL" id="MU277193">
    <property type="protein sequence ID" value="KAI0066051.1"/>
    <property type="molecule type" value="Genomic_DNA"/>
</dbReference>
<evidence type="ECO:0000313" key="2">
    <source>
        <dbReference type="Proteomes" id="UP000814140"/>
    </source>
</evidence>
<dbReference type="Proteomes" id="UP000814140">
    <property type="component" value="Unassembled WGS sequence"/>
</dbReference>
<keyword evidence="2" id="KW-1185">Reference proteome</keyword>
<name>A0ACB8TCY0_9AGAM</name>
<reference evidence="1" key="1">
    <citation type="submission" date="2021-03" db="EMBL/GenBank/DDBJ databases">
        <authorList>
            <consortium name="DOE Joint Genome Institute"/>
            <person name="Ahrendt S."/>
            <person name="Looney B.P."/>
            <person name="Miyauchi S."/>
            <person name="Morin E."/>
            <person name="Drula E."/>
            <person name="Courty P.E."/>
            <person name="Chicoki N."/>
            <person name="Fauchery L."/>
            <person name="Kohler A."/>
            <person name="Kuo A."/>
            <person name="Labutti K."/>
            <person name="Pangilinan J."/>
            <person name="Lipzen A."/>
            <person name="Riley R."/>
            <person name="Andreopoulos W."/>
            <person name="He G."/>
            <person name="Johnson J."/>
            <person name="Barry K.W."/>
            <person name="Grigoriev I.V."/>
            <person name="Nagy L."/>
            <person name="Hibbett D."/>
            <person name="Henrissat B."/>
            <person name="Matheny P.B."/>
            <person name="Labbe J."/>
            <person name="Martin F."/>
        </authorList>
    </citation>
    <scope>NUCLEOTIDE SEQUENCE</scope>
    <source>
        <strain evidence="1">HHB10654</strain>
    </source>
</reference>
<reference evidence="1" key="2">
    <citation type="journal article" date="2022" name="New Phytol.">
        <title>Evolutionary transition to the ectomycorrhizal habit in the genomes of a hyperdiverse lineage of mushroom-forming fungi.</title>
        <authorList>
            <person name="Looney B."/>
            <person name="Miyauchi S."/>
            <person name="Morin E."/>
            <person name="Drula E."/>
            <person name="Courty P.E."/>
            <person name="Kohler A."/>
            <person name="Kuo A."/>
            <person name="LaButti K."/>
            <person name="Pangilinan J."/>
            <person name="Lipzen A."/>
            <person name="Riley R."/>
            <person name="Andreopoulos W."/>
            <person name="He G."/>
            <person name="Johnson J."/>
            <person name="Nolan M."/>
            <person name="Tritt A."/>
            <person name="Barry K.W."/>
            <person name="Grigoriev I.V."/>
            <person name="Nagy L.G."/>
            <person name="Hibbett D."/>
            <person name="Henrissat B."/>
            <person name="Matheny P.B."/>
            <person name="Labbe J."/>
            <person name="Martin F.M."/>
        </authorList>
    </citation>
    <scope>NUCLEOTIDE SEQUENCE</scope>
    <source>
        <strain evidence="1">HHB10654</strain>
    </source>
</reference>
<evidence type="ECO:0000313" key="1">
    <source>
        <dbReference type="EMBL" id="KAI0066051.1"/>
    </source>
</evidence>
<organism evidence="1 2">
    <name type="scientific">Artomyces pyxidatus</name>
    <dbReference type="NCBI Taxonomy" id="48021"/>
    <lineage>
        <taxon>Eukaryota</taxon>
        <taxon>Fungi</taxon>
        <taxon>Dikarya</taxon>
        <taxon>Basidiomycota</taxon>
        <taxon>Agaricomycotina</taxon>
        <taxon>Agaricomycetes</taxon>
        <taxon>Russulales</taxon>
        <taxon>Auriscalpiaceae</taxon>
        <taxon>Artomyces</taxon>
    </lineage>
</organism>
<gene>
    <name evidence="1" type="ORF">BV25DRAFT_1820899</name>
</gene>